<organism evidence="2">
    <name type="scientific">Guillardia theta</name>
    <name type="common">Cryptophyte</name>
    <name type="synonym">Cryptomonas phi</name>
    <dbReference type="NCBI Taxonomy" id="55529"/>
    <lineage>
        <taxon>Eukaryota</taxon>
        <taxon>Cryptophyceae</taxon>
        <taxon>Pyrenomonadales</taxon>
        <taxon>Geminigeraceae</taxon>
        <taxon>Guillardia</taxon>
    </lineage>
</organism>
<reference evidence="2" key="1">
    <citation type="submission" date="2021-01" db="EMBL/GenBank/DDBJ databases">
        <authorList>
            <person name="Corre E."/>
            <person name="Pelletier E."/>
            <person name="Niang G."/>
            <person name="Scheremetjew M."/>
            <person name="Finn R."/>
            <person name="Kale V."/>
            <person name="Holt S."/>
            <person name="Cochrane G."/>
            <person name="Meng A."/>
            <person name="Brown T."/>
            <person name="Cohen L."/>
        </authorList>
    </citation>
    <scope>NUCLEOTIDE SEQUENCE</scope>
    <source>
        <strain evidence="2">CCMP 2712</strain>
    </source>
</reference>
<dbReference type="InterPro" id="IPR001370">
    <property type="entry name" value="BIR_rpt"/>
</dbReference>
<dbReference type="InterPro" id="IPR050784">
    <property type="entry name" value="IAP"/>
</dbReference>
<feature type="region of interest" description="Disordered" evidence="1">
    <location>
        <begin position="173"/>
        <end position="264"/>
    </location>
</feature>
<sequence>MSSLFQDFAKKATISASAWKDSLKPNLSSLKPNLVAFKEKFGEFVADVQEELGRGDDLRYEWNRLQTFVDWPLDKPRPAELAKAGFFFVPAADAPDRCAHFCADKFFASWEPEDDPWEVLCANCPDCPFIHGASGNVPLPSAYSNSTQEGEEPHKRNAVAELTSYLSMALERAAKVQTSKGEDTAEEEEEEERRDRAAVRQSPRSNQAEETQGMEAGSLQVKSKVKRKTKKSGKAKSSDAAEEFPSAVLGTGEESEGDTTPRTILSKEEWNHFNILLSNAVKSMQSRWNSQMTTADNKLDNLKIKVQSLQNRTRLVARGDWLEPKRKEVEAIDRECEEKRKVSSSLQEEIEGLQRQAEENRRELELLKNQEALKDEWDRKVREAVEEVEELQDTKSRLEGEISELEDHKQEMVDQAESDKERIRQDITSLKASKKEVENQMVELEESIQRRTKELEMYEQKLQDIGRREQSAISKQTELEEREKSVMAKEADLQSREQWVLQKEGEQRAAKGKK</sequence>
<gene>
    <name evidence="2" type="ORF">GTHE00462_LOCUS25988</name>
</gene>
<dbReference type="GO" id="GO:0005737">
    <property type="term" value="C:cytoplasm"/>
    <property type="evidence" value="ECO:0007669"/>
    <property type="project" value="TreeGrafter"/>
</dbReference>
<dbReference type="SUPFAM" id="SSF57924">
    <property type="entry name" value="Inhibitor of apoptosis (IAP) repeat"/>
    <property type="match status" value="1"/>
</dbReference>
<name>A0A7S4NZP1_GUITH</name>
<dbReference type="Pfam" id="PF00653">
    <property type="entry name" value="BIR"/>
    <property type="match status" value="1"/>
</dbReference>
<evidence type="ECO:0000256" key="1">
    <source>
        <dbReference type="SAM" id="MobiDB-lite"/>
    </source>
</evidence>
<dbReference type="PANTHER" id="PTHR10044">
    <property type="entry name" value="INHIBITOR OF APOPTOSIS"/>
    <property type="match status" value="1"/>
</dbReference>
<feature type="region of interest" description="Disordered" evidence="1">
    <location>
        <begin position="466"/>
        <end position="514"/>
    </location>
</feature>
<dbReference type="SMART" id="SM00238">
    <property type="entry name" value="BIR"/>
    <property type="match status" value="1"/>
</dbReference>
<dbReference type="PANTHER" id="PTHR10044:SF139">
    <property type="entry name" value="DEATH-ASSOCIATED INHIBITOR OF APOPTOSIS 2"/>
    <property type="match status" value="1"/>
</dbReference>
<dbReference type="EMBL" id="HBKN01033393">
    <property type="protein sequence ID" value="CAE2318919.1"/>
    <property type="molecule type" value="Transcribed_RNA"/>
</dbReference>
<feature type="compositionally biased region" description="Basic and acidic residues" evidence="1">
    <location>
        <begin position="477"/>
        <end position="495"/>
    </location>
</feature>
<dbReference type="AlphaFoldDB" id="A0A7S4NZP1"/>
<feature type="compositionally biased region" description="Basic and acidic residues" evidence="1">
    <location>
        <begin position="503"/>
        <end position="514"/>
    </location>
</feature>
<dbReference type="GO" id="GO:0051726">
    <property type="term" value="P:regulation of cell cycle"/>
    <property type="evidence" value="ECO:0007669"/>
    <property type="project" value="TreeGrafter"/>
</dbReference>
<dbReference type="GO" id="GO:0005634">
    <property type="term" value="C:nucleus"/>
    <property type="evidence" value="ECO:0007669"/>
    <property type="project" value="TreeGrafter"/>
</dbReference>
<dbReference type="Gene3D" id="1.10.1170.10">
    <property type="entry name" value="Inhibitor Of Apoptosis Protein (2mihbC-IAP-1), Chain A"/>
    <property type="match status" value="1"/>
</dbReference>
<protein>
    <submittedName>
        <fullName evidence="2">Uncharacterized protein</fullName>
    </submittedName>
</protein>
<accession>A0A7S4NZP1</accession>
<proteinExistence type="predicted"/>
<dbReference type="CDD" id="cd00022">
    <property type="entry name" value="BIR"/>
    <property type="match status" value="1"/>
</dbReference>
<feature type="compositionally biased region" description="Basic residues" evidence="1">
    <location>
        <begin position="223"/>
        <end position="234"/>
    </location>
</feature>
<evidence type="ECO:0000313" key="2">
    <source>
        <dbReference type="EMBL" id="CAE2318919.1"/>
    </source>
</evidence>
<dbReference type="PROSITE" id="PS50143">
    <property type="entry name" value="BIR_REPEAT_2"/>
    <property type="match status" value="1"/>
</dbReference>